<evidence type="ECO:0000313" key="2">
    <source>
        <dbReference type="EMBL" id="TDT47107.1"/>
    </source>
</evidence>
<sequence>MKKIFKYAMYVSLLTIALSFTACQDEIEEINNGEEPTAITANSATADLIQRTSSNDGSCDNIVDGTSCFQINFPYTVKVNGITLTIESEDDIEQIEEIFDSIDDDENLLDIIFPVTITAGDFSEFTINGLDELRSLAADCKEGGEDEDIECIDFVYPMTMFTFNVNLEQTSTVEVTSDRELRLFFKDLGDDSLISFDFPVTLELHDQTTIVVESNQELAIAIENAKDDCDEDDDDDYNDDDFDKDELNEELIECVWFVTEFKRDNVDQTPQYVNYILNFKEDGTVSTGFNGATVVQGTWTTTVGDDGAKLTMEFENSTDFNLEWNVYDLGYDKIKLFSGDGNRIIMKQFCEEDLLELTTGSIGETLRDCIWVIKRVKNNGEQVNRLLGGEFEFQTEGVITLTNNATVSEGTWTMTTNAQGRFVVAITIGDEGAVSFEWLLSDLKDRIIKFNVEETFYELVIVKKCVDDDEEEEDITFIKSIFNNTEWDVAYFAENNDESTELFVNDSFYLANDGSLEIRNPNGVVLTNGMWFVYRNTFSGKLEMIISFEEGSNYEPLANDYQILEIDEMRIELKHENDTGLYDHLVLERE</sequence>
<evidence type="ECO:0008006" key="4">
    <source>
        <dbReference type="Google" id="ProtNLM"/>
    </source>
</evidence>
<feature type="signal peptide" evidence="1">
    <location>
        <begin position="1"/>
        <end position="24"/>
    </location>
</feature>
<dbReference type="EMBL" id="SOAY01000010">
    <property type="protein sequence ID" value="TDT47107.1"/>
    <property type="molecule type" value="Genomic_DNA"/>
</dbReference>
<reference evidence="2 3" key="1">
    <citation type="submission" date="2019-03" db="EMBL/GenBank/DDBJ databases">
        <title>Genomic Encyclopedia of Archaeal and Bacterial Type Strains, Phase II (KMG-II): from individual species to whole genera.</title>
        <authorList>
            <person name="Goeker M."/>
        </authorList>
    </citation>
    <scope>NUCLEOTIDE SEQUENCE [LARGE SCALE GENOMIC DNA]</scope>
    <source>
        <strain evidence="2 3">DSM 25233</strain>
    </source>
</reference>
<protein>
    <recommendedName>
        <fullName evidence="4">Lipocalin-like protein</fullName>
    </recommendedName>
</protein>
<name>A0A4R7K740_9FLAO</name>
<dbReference type="RefSeq" id="WP_243835269.1">
    <property type="nucleotide sequence ID" value="NZ_SOAY01000010.1"/>
</dbReference>
<accession>A0A4R7K740</accession>
<proteinExistence type="predicted"/>
<dbReference type="PROSITE" id="PS51257">
    <property type="entry name" value="PROKAR_LIPOPROTEIN"/>
    <property type="match status" value="1"/>
</dbReference>
<evidence type="ECO:0000313" key="3">
    <source>
        <dbReference type="Proteomes" id="UP000294749"/>
    </source>
</evidence>
<dbReference type="AlphaFoldDB" id="A0A4R7K740"/>
<gene>
    <name evidence="2" type="ORF">CLV90_1178</name>
</gene>
<feature type="chain" id="PRO_5020385114" description="Lipocalin-like protein" evidence="1">
    <location>
        <begin position="25"/>
        <end position="590"/>
    </location>
</feature>
<comment type="caution">
    <text evidence="2">The sequence shown here is derived from an EMBL/GenBank/DDBJ whole genome shotgun (WGS) entry which is preliminary data.</text>
</comment>
<evidence type="ECO:0000256" key="1">
    <source>
        <dbReference type="SAM" id="SignalP"/>
    </source>
</evidence>
<organism evidence="2 3">
    <name type="scientific">Maribacter spongiicola</name>
    <dbReference type="NCBI Taxonomy" id="1206753"/>
    <lineage>
        <taxon>Bacteria</taxon>
        <taxon>Pseudomonadati</taxon>
        <taxon>Bacteroidota</taxon>
        <taxon>Flavobacteriia</taxon>
        <taxon>Flavobacteriales</taxon>
        <taxon>Flavobacteriaceae</taxon>
        <taxon>Maribacter</taxon>
    </lineage>
</organism>
<keyword evidence="3" id="KW-1185">Reference proteome</keyword>
<dbReference type="Proteomes" id="UP000294749">
    <property type="component" value="Unassembled WGS sequence"/>
</dbReference>
<keyword evidence="1" id="KW-0732">Signal</keyword>